<evidence type="ECO:0000313" key="2">
    <source>
        <dbReference type="EMBL" id="GAH73461.1"/>
    </source>
</evidence>
<keyword evidence="1" id="KW-0472">Membrane</keyword>
<dbReference type="EMBL" id="BARU01027366">
    <property type="protein sequence ID" value="GAH73461.1"/>
    <property type="molecule type" value="Genomic_DNA"/>
</dbReference>
<comment type="caution">
    <text evidence="2">The sequence shown here is derived from an EMBL/GenBank/DDBJ whole genome shotgun (WGS) entry which is preliminary data.</text>
</comment>
<feature type="non-terminal residue" evidence="2">
    <location>
        <position position="1"/>
    </location>
</feature>
<keyword evidence="1" id="KW-1133">Transmembrane helix</keyword>
<gene>
    <name evidence="2" type="ORF">S03H2_43823</name>
</gene>
<sequence>LVTTLIYFYFSKKREHGFGGAAQVGIIFIMLAFGAAFGYTVMARISLLIGRFQFLIHEWLGIM</sequence>
<dbReference type="AlphaFoldDB" id="X1HTJ7"/>
<organism evidence="2">
    <name type="scientific">marine sediment metagenome</name>
    <dbReference type="NCBI Taxonomy" id="412755"/>
    <lineage>
        <taxon>unclassified sequences</taxon>
        <taxon>metagenomes</taxon>
        <taxon>ecological metagenomes</taxon>
    </lineage>
</organism>
<protein>
    <submittedName>
        <fullName evidence="2">Uncharacterized protein</fullName>
    </submittedName>
</protein>
<accession>X1HTJ7</accession>
<proteinExistence type="predicted"/>
<feature type="transmembrane region" description="Helical" evidence="1">
    <location>
        <begin position="20"/>
        <end position="42"/>
    </location>
</feature>
<keyword evidence="1" id="KW-0812">Transmembrane</keyword>
<reference evidence="2" key="1">
    <citation type="journal article" date="2014" name="Front. Microbiol.">
        <title>High frequency of phylogenetically diverse reductive dehalogenase-homologous genes in deep subseafloor sedimentary metagenomes.</title>
        <authorList>
            <person name="Kawai M."/>
            <person name="Futagami T."/>
            <person name="Toyoda A."/>
            <person name="Takaki Y."/>
            <person name="Nishi S."/>
            <person name="Hori S."/>
            <person name="Arai W."/>
            <person name="Tsubouchi T."/>
            <person name="Morono Y."/>
            <person name="Uchiyama I."/>
            <person name="Ito T."/>
            <person name="Fujiyama A."/>
            <person name="Inagaki F."/>
            <person name="Takami H."/>
        </authorList>
    </citation>
    <scope>NUCLEOTIDE SEQUENCE</scope>
    <source>
        <strain evidence="2">Expedition CK06-06</strain>
    </source>
</reference>
<name>X1HTJ7_9ZZZZ</name>
<evidence type="ECO:0000256" key="1">
    <source>
        <dbReference type="SAM" id="Phobius"/>
    </source>
</evidence>